<dbReference type="SUPFAM" id="SSF56300">
    <property type="entry name" value="Metallo-dependent phosphatases"/>
    <property type="match status" value="1"/>
</dbReference>
<dbReference type="KEGG" id="aar:Acear_1327"/>
<dbReference type="NCBIfam" id="NF006988">
    <property type="entry name" value="PRK09453.1"/>
    <property type="match status" value="1"/>
</dbReference>
<dbReference type="InterPro" id="IPR029052">
    <property type="entry name" value="Metallo-depent_PP-like"/>
</dbReference>
<feature type="domain" description="Calcineurin-like phosphoesterase" evidence="3">
    <location>
        <begin position="1"/>
        <end position="163"/>
    </location>
</feature>
<dbReference type="EC" id="3.1.4.-" evidence="2"/>
<evidence type="ECO:0000259" key="3">
    <source>
        <dbReference type="Pfam" id="PF12850"/>
    </source>
</evidence>
<sequence length="183" mass="20203">MKLGVVSDTHGSLSAWKETVKYLEDTDMILHAGDLLYHGARNPLPSGYDTEGLVKELNGFCGNLLAVKGNVDALVDDWVLPYPLSDYSVVIDNGRKIVIYHGYQHESKAERVEFAEQFGADILIYGHTHKPLLERIKGVILLNPGSAALPKQDPSQPTIAVIENTKIKIITLNDKEVIEELAL</sequence>
<dbReference type="GO" id="GO:0016787">
    <property type="term" value="F:hydrolase activity"/>
    <property type="evidence" value="ECO:0007669"/>
    <property type="project" value="UniProtKB-UniRule"/>
</dbReference>
<accession>D9QQP9</accession>
<evidence type="ECO:0000256" key="1">
    <source>
        <dbReference type="ARBA" id="ARBA00008950"/>
    </source>
</evidence>
<dbReference type="RefSeq" id="WP_013278286.1">
    <property type="nucleotide sequence ID" value="NC_014378.1"/>
</dbReference>
<proteinExistence type="inferred from homology"/>
<gene>
    <name evidence="4" type="ordered locus">Acear_1327</name>
</gene>
<dbReference type="CDD" id="cd00841">
    <property type="entry name" value="MPP_YfcE"/>
    <property type="match status" value="1"/>
</dbReference>
<dbReference type="OrthoDB" id="9800565at2"/>
<dbReference type="GO" id="GO:0046872">
    <property type="term" value="F:metal ion binding"/>
    <property type="evidence" value="ECO:0007669"/>
    <property type="project" value="UniProtKB-KW"/>
</dbReference>
<keyword evidence="2" id="KW-0479">Metal-binding</keyword>
<dbReference type="InterPro" id="IPR041802">
    <property type="entry name" value="MPP_YfcE"/>
</dbReference>
<comment type="similarity">
    <text evidence="1 2">Belongs to the metallophosphoesterase superfamily. YfcE family.</text>
</comment>
<reference evidence="4 5" key="1">
    <citation type="journal article" date="2010" name="Stand. Genomic Sci.">
        <title>Complete genome sequence of Acetohalobium arabaticum type strain (Z-7288).</title>
        <authorList>
            <person name="Sikorski J."/>
            <person name="Lapidus A."/>
            <person name="Chertkov O."/>
            <person name="Lucas S."/>
            <person name="Copeland A."/>
            <person name="Glavina Del Rio T."/>
            <person name="Nolan M."/>
            <person name="Tice H."/>
            <person name="Cheng J.F."/>
            <person name="Han C."/>
            <person name="Brambilla E."/>
            <person name="Pitluck S."/>
            <person name="Liolios K."/>
            <person name="Ivanova N."/>
            <person name="Mavromatis K."/>
            <person name="Mikhailova N."/>
            <person name="Pati A."/>
            <person name="Bruce D."/>
            <person name="Detter C."/>
            <person name="Tapia R."/>
            <person name="Goodwin L."/>
            <person name="Chen A."/>
            <person name="Palaniappan K."/>
            <person name="Land M."/>
            <person name="Hauser L."/>
            <person name="Chang Y.J."/>
            <person name="Jeffries C.D."/>
            <person name="Rohde M."/>
            <person name="Goker M."/>
            <person name="Spring S."/>
            <person name="Woyke T."/>
            <person name="Bristow J."/>
            <person name="Eisen J.A."/>
            <person name="Markowitz V."/>
            <person name="Hugenholtz P."/>
            <person name="Kyrpides N.C."/>
            <person name="Klenk H.P."/>
        </authorList>
    </citation>
    <scope>NUCLEOTIDE SEQUENCE [LARGE SCALE GENOMIC DNA]</scope>
    <source>
        <strain evidence="5">ATCC 49924 / DSM 5501 / Z-7288</strain>
    </source>
</reference>
<dbReference type="AlphaFoldDB" id="D9QQP9"/>
<evidence type="ECO:0000313" key="5">
    <source>
        <dbReference type="Proteomes" id="UP000001661"/>
    </source>
</evidence>
<dbReference type="InterPro" id="IPR024654">
    <property type="entry name" value="Calcineurin-like_PHP_lpxH"/>
</dbReference>
<dbReference type="InterPro" id="IPR000979">
    <property type="entry name" value="Phosphodiesterase_MJ0936/Vps29"/>
</dbReference>
<evidence type="ECO:0000256" key="2">
    <source>
        <dbReference type="RuleBase" id="RU362039"/>
    </source>
</evidence>
<keyword evidence="5" id="KW-1185">Reference proteome</keyword>
<dbReference type="HOGENOM" id="CLU_063749_1_1_9"/>
<dbReference type="eggNOG" id="COG0622">
    <property type="taxonomic scope" value="Bacteria"/>
</dbReference>
<dbReference type="NCBIfam" id="TIGR00040">
    <property type="entry name" value="yfcE"/>
    <property type="match status" value="1"/>
</dbReference>
<dbReference type="EMBL" id="CP002105">
    <property type="protein sequence ID" value="ADL12840.1"/>
    <property type="molecule type" value="Genomic_DNA"/>
</dbReference>
<name>D9QQP9_ACEAZ</name>
<dbReference type="Proteomes" id="UP000001661">
    <property type="component" value="Chromosome"/>
</dbReference>
<organism evidence="4 5">
    <name type="scientific">Acetohalobium arabaticum (strain ATCC 49924 / DSM 5501 / Z-7288)</name>
    <dbReference type="NCBI Taxonomy" id="574087"/>
    <lineage>
        <taxon>Bacteria</taxon>
        <taxon>Bacillati</taxon>
        <taxon>Bacillota</taxon>
        <taxon>Clostridia</taxon>
        <taxon>Halanaerobiales</taxon>
        <taxon>Halobacteroidaceae</taxon>
        <taxon>Acetohalobium</taxon>
    </lineage>
</organism>
<dbReference type="PANTHER" id="PTHR11124">
    <property type="entry name" value="VACUOLAR SORTING PROTEIN VPS29"/>
    <property type="match status" value="1"/>
</dbReference>
<dbReference type="Pfam" id="PF12850">
    <property type="entry name" value="Metallophos_2"/>
    <property type="match status" value="1"/>
</dbReference>
<protein>
    <recommendedName>
        <fullName evidence="2">Phosphoesterase</fullName>
        <ecNumber evidence="2">3.1.4.-</ecNumber>
    </recommendedName>
</protein>
<evidence type="ECO:0000313" key="4">
    <source>
        <dbReference type="EMBL" id="ADL12840.1"/>
    </source>
</evidence>
<comment type="cofactor">
    <cofactor evidence="2">
        <name>a divalent metal cation</name>
        <dbReference type="ChEBI" id="CHEBI:60240"/>
    </cofactor>
</comment>
<dbReference type="Gene3D" id="3.60.21.10">
    <property type="match status" value="1"/>
</dbReference>
<dbReference type="STRING" id="574087.Acear_1327"/>